<reference evidence="6 7" key="1">
    <citation type="submission" date="2019-10" db="EMBL/GenBank/DDBJ databases">
        <title>Glycomyces albidus sp. nov., a novel actinomycete isolated from rhizosphere soil of wheat (Triticum aestivum L.).</title>
        <authorList>
            <person name="Qian L."/>
        </authorList>
    </citation>
    <scope>NUCLEOTIDE SEQUENCE [LARGE SCALE GENOMIC DNA]</scope>
    <source>
        <strain evidence="6 7">NEAU-7082</strain>
    </source>
</reference>
<gene>
    <name evidence="4" type="primary">mqnA</name>
    <name evidence="6" type="ORF">GFD30_12530</name>
</gene>
<protein>
    <recommendedName>
        <fullName evidence="4">Chorismate dehydratase</fullName>
        <ecNumber evidence="4">4.2.1.151</ecNumber>
    </recommendedName>
    <alternativeName>
        <fullName evidence="4">Menaquinone biosynthetic enzyme MqnA</fullName>
    </alternativeName>
</protein>
<dbReference type="GO" id="GO:0009234">
    <property type="term" value="P:menaquinone biosynthetic process"/>
    <property type="evidence" value="ECO:0007669"/>
    <property type="project" value="UniProtKB-UniRule"/>
</dbReference>
<dbReference type="InterPro" id="IPR030868">
    <property type="entry name" value="MqnA"/>
</dbReference>
<comment type="function">
    <text evidence="4">Catalyzes the dehydration of chorismate into 3-[(1-carboxyvinyl)oxy]benzoate, a step in the biosynthesis of menaquinone (MK, vitamin K2).</text>
</comment>
<evidence type="ECO:0000313" key="6">
    <source>
        <dbReference type="EMBL" id="MQM26390.1"/>
    </source>
</evidence>
<comment type="caution">
    <text evidence="6">The sequence shown here is derived from an EMBL/GenBank/DDBJ whole genome shotgun (WGS) entry which is preliminary data.</text>
</comment>
<dbReference type="UniPathway" id="UPA00079"/>
<dbReference type="GO" id="GO:0016836">
    <property type="term" value="F:hydro-lyase activity"/>
    <property type="evidence" value="ECO:0007669"/>
    <property type="project" value="UniProtKB-UniRule"/>
</dbReference>
<evidence type="ECO:0000313" key="7">
    <source>
        <dbReference type="Proteomes" id="UP000477750"/>
    </source>
</evidence>
<dbReference type="AlphaFoldDB" id="A0A6L5G9Y0"/>
<keyword evidence="3 4" id="KW-0456">Lyase</keyword>
<dbReference type="EMBL" id="WIAO01000013">
    <property type="protein sequence ID" value="MQM26390.1"/>
    <property type="molecule type" value="Genomic_DNA"/>
</dbReference>
<evidence type="ECO:0000256" key="2">
    <source>
        <dbReference type="ARBA" id="ARBA00022428"/>
    </source>
</evidence>
<sequence>MTAATPPPSRDRPRTRRGATVGPVNNARRPRVGHIAFLNCMPIYWGLARTGALLEFDLRRDAPDELSRLLVEGDLDIGPITLVEYLRHSDRLLLIPDPAVAADGPVLSVNLVTKTPLAELPAEPRVSLASDSRTGVLLGRMLLEDRYGRRPTYRTAPPDLESALDGADAAVLIGDEALHVFHEHGHDSPRGLHVLDLAAEWKDWTGLPMVFAVWAVRRDYAEAHPGLVKDVHLAFRDSVRLSREEIGAVVASAARWEPFAPAALAEYFDRLQFGLGDRHLAGLREFASRAARYTEVKDLSPEGPEFFDSDI</sequence>
<accession>A0A6L5G9Y0</accession>
<dbReference type="PANTHER" id="PTHR37690">
    <property type="entry name" value="CHORISMATE DEHYDRATASE"/>
    <property type="match status" value="1"/>
</dbReference>
<dbReference type="EC" id="4.2.1.151" evidence="4"/>
<dbReference type="HAMAP" id="MF_00995">
    <property type="entry name" value="MqnA"/>
    <property type="match status" value="1"/>
</dbReference>
<dbReference type="Proteomes" id="UP000477750">
    <property type="component" value="Unassembled WGS sequence"/>
</dbReference>
<comment type="catalytic activity">
    <reaction evidence="4">
        <text>chorismate = 3-[(1-carboxyvinyl)-oxy]benzoate + H2O</text>
        <dbReference type="Rhea" id="RHEA:40051"/>
        <dbReference type="ChEBI" id="CHEBI:15377"/>
        <dbReference type="ChEBI" id="CHEBI:29748"/>
        <dbReference type="ChEBI" id="CHEBI:76981"/>
        <dbReference type="EC" id="4.2.1.151"/>
    </reaction>
</comment>
<dbReference type="Pfam" id="PF02621">
    <property type="entry name" value="VitK2_biosynth"/>
    <property type="match status" value="1"/>
</dbReference>
<evidence type="ECO:0000256" key="1">
    <source>
        <dbReference type="ARBA" id="ARBA00004863"/>
    </source>
</evidence>
<dbReference type="Gene3D" id="3.40.190.10">
    <property type="entry name" value="Periplasmic binding protein-like II"/>
    <property type="match status" value="2"/>
</dbReference>
<name>A0A6L5G9Y0_9ACTN</name>
<comment type="similarity">
    <text evidence="4">Belongs to the MqnA/MqnD family. MqnA subfamily.</text>
</comment>
<dbReference type="SUPFAM" id="SSF53850">
    <property type="entry name" value="Periplasmic binding protein-like II"/>
    <property type="match status" value="1"/>
</dbReference>
<keyword evidence="2 4" id="KW-0474">Menaquinone biosynthesis</keyword>
<comment type="pathway">
    <text evidence="1 4">Quinol/quinone metabolism; menaquinone biosynthesis.</text>
</comment>
<dbReference type="InterPro" id="IPR003773">
    <property type="entry name" value="Menaquinone_biosynth"/>
</dbReference>
<dbReference type="CDD" id="cd13634">
    <property type="entry name" value="PBP2_Sco4506"/>
    <property type="match status" value="1"/>
</dbReference>
<evidence type="ECO:0000256" key="5">
    <source>
        <dbReference type="SAM" id="MobiDB-lite"/>
    </source>
</evidence>
<keyword evidence="7" id="KW-1185">Reference proteome</keyword>
<evidence type="ECO:0000256" key="3">
    <source>
        <dbReference type="ARBA" id="ARBA00023239"/>
    </source>
</evidence>
<proteinExistence type="inferred from homology"/>
<evidence type="ECO:0000256" key="4">
    <source>
        <dbReference type="HAMAP-Rule" id="MF_00995"/>
    </source>
</evidence>
<dbReference type="PANTHER" id="PTHR37690:SF1">
    <property type="entry name" value="CHORISMATE DEHYDRATASE"/>
    <property type="match status" value="1"/>
</dbReference>
<organism evidence="6 7">
    <name type="scientific">Glycomyces albidus</name>
    <dbReference type="NCBI Taxonomy" id="2656774"/>
    <lineage>
        <taxon>Bacteria</taxon>
        <taxon>Bacillati</taxon>
        <taxon>Actinomycetota</taxon>
        <taxon>Actinomycetes</taxon>
        <taxon>Glycomycetales</taxon>
        <taxon>Glycomycetaceae</taxon>
        <taxon>Glycomyces</taxon>
    </lineage>
</organism>
<feature type="region of interest" description="Disordered" evidence="5">
    <location>
        <begin position="1"/>
        <end position="25"/>
    </location>
</feature>